<dbReference type="VEuPathDB" id="HostDB:ENSMMUG00000053221"/>
<sequence length="121" mass="13051">MESSLLATLLAFFFFFFFFLRQSLTSSRRLECSGVSSAHCNLCLLGSSDSCASASQVVGITGICDDAQLIFVFLVELGLCHVGPAGLELLTSSDPPTLATQIAGITGLSHHTWRSWPFFIL</sequence>
<reference evidence="2" key="3">
    <citation type="submission" date="2025-08" db="UniProtKB">
        <authorList>
            <consortium name="Ensembl"/>
        </authorList>
    </citation>
    <scope>IDENTIFICATION</scope>
    <source>
        <strain evidence="2">17573</strain>
    </source>
</reference>
<organism evidence="2 3">
    <name type="scientific">Macaca mulatta</name>
    <name type="common">Rhesus macaque</name>
    <dbReference type="NCBI Taxonomy" id="9544"/>
    <lineage>
        <taxon>Eukaryota</taxon>
        <taxon>Metazoa</taxon>
        <taxon>Chordata</taxon>
        <taxon>Craniata</taxon>
        <taxon>Vertebrata</taxon>
        <taxon>Euteleostomi</taxon>
        <taxon>Mammalia</taxon>
        <taxon>Eutheria</taxon>
        <taxon>Euarchontoglires</taxon>
        <taxon>Primates</taxon>
        <taxon>Haplorrhini</taxon>
        <taxon>Catarrhini</taxon>
        <taxon>Cercopithecidae</taxon>
        <taxon>Cercopithecinae</taxon>
        <taxon>Macaca</taxon>
    </lineage>
</organism>
<keyword evidence="3" id="KW-1185">Reference proteome</keyword>
<evidence type="ECO:0000256" key="1">
    <source>
        <dbReference type="SAM" id="SignalP"/>
    </source>
</evidence>
<dbReference type="GeneTree" id="ENSGT01150000286943"/>
<proteinExistence type="predicted"/>
<dbReference type="PANTHER" id="PTHR12138">
    <property type="entry name" value="PRIMATE-EXPANDED PROTEIN FAMILY"/>
    <property type="match status" value="1"/>
</dbReference>
<dbReference type="PANTHER" id="PTHR12138:SF135">
    <property type="entry name" value="SAM DOMAIN-CONTAINING PROTEIN"/>
    <property type="match status" value="1"/>
</dbReference>
<reference evidence="2" key="2">
    <citation type="submission" date="2019-01" db="EMBL/GenBank/DDBJ databases">
        <authorList>
            <person name="Graves T."/>
            <person name="Eichler E.E."/>
            <person name="Wilson R.K."/>
        </authorList>
    </citation>
    <scope>NUCLEOTIDE SEQUENCE [LARGE SCALE GENOMIC DNA]</scope>
    <source>
        <strain evidence="2">17573</strain>
    </source>
</reference>
<evidence type="ECO:0000313" key="3">
    <source>
        <dbReference type="Proteomes" id="UP000006718"/>
    </source>
</evidence>
<dbReference type="AlphaFoldDB" id="A0A5F7ZVW1"/>
<evidence type="ECO:0008006" key="4">
    <source>
        <dbReference type="Google" id="ProtNLM"/>
    </source>
</evidence>
<accession>A0A5F7ZVW1</accession>
<name>A0A5F7ZVW1_MACMU</name>
<dbReference type="Proteomes" id="UP000006718">
    <property type="component" value="Chromosome 1"/>
</dbReference>
<reference evidence="3" key="1">
    <citation type="journal article" date="2007" name="Science">
        <title>Evolutionary and biomedical insights from the rhesus macaque genome.</title>
        <authorList>
            <person name="Gibbs R.A."/>
            <person name="Rogers J."/>
            <person name="Katze M.G."/>
            <person name="Bumgarner R."/>
            <person name="Weinstock G.M."/>
            <person name="Mardis E.R."/>
            <person name="Remington K.A."/>
            <person name="Strausberg R.L."/>
            <person name="Venter J.C."/>
            <person name="Wilson R.K."/>
            <person name="Batzer M.A."/>
            <person name="Bustamante C.D."/>
            <person name="Eichler E.E."/>
            <person name="Hahn M.W."/>
            <person name="Hardison R.C."/>
            <person name="Makova K.D."/>
            <person name="Miller W."/>
            <person name="Milosavljevic A."/>
            <person name="Palermo R.E."/>
            <person name="Siepel A."/>
            <person name="Sikela J.M."/>
            <person name="Attaway T."/>
            <person name="Bell S."/>
            <person name="Bernard K.E."/>
            <person name="Buhay C.J."/>
            <person name="Chandrabose M.N."/>
            <person name="Dao M."/>
            <person name="Davis C."/>
            <person name="Delehaunty K.D."/>
            <person name="Ding Y."/>
            <person name="Dinh H.H."/>
            <person name="Dugan-Rocha S."/>
            <person name="Fulton L.A."/>
            <person name="Gabisi R.A."/>
            <person name="Garner T.T."/>
            <person name="Godfrey J."/>
            <person name="Hawes A.C."/>
            <person name="Hernandez J."/>
            <person name="Hines S."/>
            <person name="Holder M."/>
            <person name="Hume J."/>
            <person name="Jhangiani S.N."/>
            <person name="Joshi V."/>
            <person name="Khan Z.M."/>
            <person name="Kirkness E.F."/>
            <person name="Cree A."/>
            <person name="Fowler R.G."/>
            <person name="Lee S."/>
            <person name="Lewis L.R."/>
            <person name="Li Z."/>
            <person name="Liu Y.-S."/>
            <person name="Moore S.M."/>
            <person name="Muzny D."/>
            <person name="Nazareth L.V."/>
            <person name="Ngo D.N."/>
            <person name="Okwuonu G.O."/>
            <person name="Pai G."/>
            <person name="Parker D."/>
            <person name="Paul H.A."/>
            <person name="Pfannkoch C."/>
            <person name="Pohl C.S."/>
            <person name="Rogers Y.-H.C."/>
            <person name="Ruiz S.J."/>
            <person name="Sabo A."/>
            <person name="Santibanez J."/>
            <person name="Schneider B.W."/>
            <person name="Smith S.M."/>
            <person name="Sodergren E."/>
            <person name="Svatek A.F."/>
            <person name="Utterback T.R."/>
            <person name="Vattathil S."/>
            <person name="Warren W."/>
            <person name="White C.S."/>
            <person name="Chinwalla A.T."/>
            <person name="Feng Y."/>
            <person name="Halpern A.L."/>
            <person name="Hillier L.W."/>
            <person name="Huang X."/>
            <person name="Minx P."/>
            <person name="Nelson J.O."/>
            <person name="Pepin K.H."/>
            <person name="Qin X."/>
            <person name="Sutton G.G."/>
            <person name="Venter E."/>
            <person name="Walenz B.P."/>
            <person name="Wallis J.W."/>
            <person name="Worley K.C."/>
            <person name="Yang S.-P."/>
            <person name="Jones S.M."/>
            <person name="Marra M.A."/>
            <person name="Rocchi M."/>
            <person name="Schein J.E."/>
            <person name="Baertsch R."/>
            <person name="Clarke L."/>
            <person name="Csuros M."/>
            <person name="Glasscock J."/>
            <person name="Harris R.A."/>
            <person name="Havlak P."/>
            <person name="Jackson A.R."/>
            <person name="Jiang H."/>
            <person name="Liu Y."/>
            <person name="Messina D.N."/>
            <person name="Shen Y."/>
            <person name="Song H.X.-Z."/>
            <person name="Wylie T."/>
            <person name="Zhang L."/>
            <person name="Birney E."/>
            <person name="Han K."/>
            <person name="Konkel M.K."/>
            <person name="Lee J."/>
            <person name="Smit A.F.A."/>
            <person name="Ullmer B."/>
            <person name="Wang H."/>
            <person name="Xing J."/>
            <person name="Burhans R."/>
            <person name="Cheng Z."/>
            <person name="Karro J.E."/>
            <person name="Ma J."/>
            <person name="Raney B."/>
            <person name="She X."/>
            <person name="Cox M.J."/>
            <person name="Demuth J.P."/>
            <person name="Dumas L.J."/>
            <person name="Han S.-G."/>
            <person name="Hopkins J."/>
            <person name="Karimpour-Fard A."/>
            <person name="Kim Y.H."/>
            <person name="Pollack J.R."/>
            <person name="Vinar T."/>
            <person name="Addo-Quaye C."/>
            <person name="Degenhardt J."/>
            <person name="Denby A."/>
            <person name="Hubisz M.J."/>
            <person name="Indap A."/>
            <person name="Kosiol C."/>
            <person name="Lahn B.T."/>
            <person name="Lawson H.A."/>
            <person name="Marklein A."/>
            <person name="Nielsen R."/>
            <person name="Vallender E.J."/>
            <person name="Clark A.G."/>
            <person name="Ferguson B."/>
            <person name="Hernandez R.D."/>
            <person name="Hirani K."/>
            <person name="Kehrer-Sawatzki H."/>
            <person name="Kolb J."/>
            <person name="Patil S."/>
            <person name="Pu L.-L."/>
            <person name="Ren Y."/>
            <person name="Smith D.G."/>
            <person name="Wheeler D.A."/>
            <person name="Schenck I."/>
            <person name="Ball E.V."/>
            <person name="Chen R."/>
            <person name="Cooper D.N."/>
            <person name="Giardine B."/>
            <person name="Hsu F."/>
            <person name="Kent W.J."/>
            <person name="Lesk A."/>
            <person name="Nelson D.L."/>
            <person name="O'brien W.E."/>
            <person name="Pruefer K."/>
            <person name="Stenson P.D."/>
            <person name="Wallace J.C."/>
            <person name="Ke H."/>
            <person name="Liu X.-M."/>
            <person name="Wang P."/>
            <person name="Xiang A.P."/>
            <person name="Yang F."/>
            <person name="Barber G.P."/>
            <person name="Haussler D."/>
            <person name="Karolchik D."/>
            <person name="Kern A.D."/>
            <person name="Kuhn R.M."/>
            <person name="Smith K.E."/>
            <person name="Zwieg A.S."/>
        </authorList>
    </citation>
    <scope>NUCLEOTIDE SEQUENCE [LARGE SCALE GENOMIC DNA]</scope>
    <source>
        <strain evidence="3">17573</strain>
    </source>
</reference>
<protein>
    <recommendedName>
        <fullName evidence="4">Secreted protein</fullName>
    </recommendedName>
</protein>
<feature type="chain" id="PRO_5023904535" description="Secreted protein" evidence="1">
    <location>
        <begin position="26"/>
        <end position="121"/>
    </location>
</feature>
<reference evidence="2" key="4">
    <citation type="submission" date="2025-09" db="UniProtKB">
        <authorList>
            <consortium name="Ensembl"/>
        </authorList>
    </citation>
    <scope>IDENTIFICATION</scope>
    <source>
        <strain evidence="2">17573</strain>
    </source>
</reference>
<feature type="signal peptide" evidence="1">
    <location>
        <begin position="1"/>
        <end position="25"/>
    </location>
</feature>
<keyword evidence="1" id="KW-0732">Signal</keyword>
<dbReference type="InParanoid" id="A0A5F7ZVW1"/>
<evidence type="ECO:0000313" key="2">
    <source>
        <dbReference type="Ensembl" id="ENSMMUP00000069795.1"/>
    </source>
</evidence>
<dbReference type="Ensembl" id="ENSMMUT00000080991.1">
    <property type="protein sequence ID" value="ENSMMUP00000069795.1"/>
    <property type="gene ID" value="ENSMMUG00000053221.1"/>
</dbReference>
<dbReference type="PRINTS" id="PR02045">
    <property type="entry name" value="F138DOMAIN"/>
</dbReference>